<dbReference type="RefSeq" id="WP_108976151.1">
    <property type="nucleotide sequence ID" value="NZ_BFBB01000004.1"/>
</dbReference>
<dbReference type="EMBL" id="BFBB01000004">
    <property type="protein sequence ID" value="GBF50335.1"/>
    <property type="molecule type" value="Genomic_DNA"/>
</dbReference>
<dbReference type="AlphaFoldDB" id="A0A2P2E0C3"/>
<comment type="caution">
    <text evidence="3">The sequence shown here is derived from an EMBL/GenBank/DDBJ whole genome shotgun (WGS) entry which is preliminary data.</text>
</comment>
<evidence type="ECO:0000259" key="2">
    <source>
        <dbReference type="Pfam" id="PF00561"/>
    </source>
</evidence>
<sequence length="309" mass="33103">MVRKSLSYLILAIFMVSPVWAGSTSSSKPLAGTYPIILSHGLFGWGENSNGIISIVNYWGGVDDYLRSQGATVYAPAKTAANSNEVRAQELKTAMLTYLAANNYTGKVHIVGHSQGGLDSRYAVSNLGLSSRVATLTTLNTPHYGSPIADIVKTVLPSWIQPFVASIVETLVKVVYGGTNQQNALAALSSLTKEGLTSFNSYTPNRTGVKYFSYGSSITIPDLIQHPLMGILHPACAAGGLFQGQGLTNDGLVPLSSQRWGTWKGGPSFGILTTGIDHLQITNTLRSGQLWFDVNGFYLNLARDLKANQ</sequence>
<dbReference type="Pfam" id="PF00561">
    <property type="entry name" value="Abhydrolase_1"/>
    <property type="match status" value="1"/>
</dbReference>
<evidence type="ECO:0000313" key="4">
    <source>
        <dbReference type="Proteomes" id="UP000245133"/>
    </source>
</evidence>
<keyword evidence="4" id="KW-1185">Reference proteome</keyword>
<evidence type="ECO:0000256" key="1">
    <source>
        <dbReference type="SAM" id="SignalP"/>
    </source>
</evidence>
<accession>A0A2P2E0C3</accession>
<dbReference type="OrthoDB" id="9765872at2"/>
<dbReference type="Gene3D" id="3.40.50.1820">
    <property type="entry name" value="alpha/beta hydrolase"/>
    <property type="match status" value="1"/>
</dbReference>
<reference evidence="3 4" key="1">
    <citation type="submission" date="2018-02" db="EMBL/GenBank/DDBJ databases">
        <title>Novel Leptospira species isolated from soil and water in Japan.</title>
        <authorList>
            <person name="Nakao R."/>
            <person name="Masuzawa T."/>
        </authorList>
    </citation>
    <scope>NUCLEOTIDE SEQUENCE [LARGE SCALE GENOMIC DNA]</scope>
    <source>
        <strain evidence="3 4">YH101</strain>
    </source>
</reference>
<dbReference type="Proteomes" id="UP000245133">
    <property type="component" value="Unassembled WGS sequence"/>
</dbReference>
<gene>
    <name evidence="3" type="ORF">LPTSP4_18600</name>
</gene>
<proteinExistence type="predicted"/>
<feature type="chain" id="PRO_5015186957" evidence="1">
    <location>
        <begin position="22"/>
        <end position="309"/>
    </location>
</feature>
<name>A0A2P2E0C3_9LEPT</name>
<feature type="domain" description="AB hydrolase-1" evidence="2">
    <location>
        <begin position="34"/>
        <end position="159"/>
    </location>
</feature>
<dbReference type="InterPro" id="IPR029058">
    <property type="entry name" value="AB_hydrolase_fold"/>
</dbReference>
<keyword evidence="1" id="KW-0732">Signal</keyword>
<dbReference type="InterPro" id="IPR000073">
    <property type="entry name" value="AB_hydrolase_1"/>
</dbReference>
<feature type="signal peptide" evidence="1">
    <location>
        <begin position="1"/>
        <end position="21"/>
    </location>
</feature>
<dbReference type="SUPFAM" id="SSF53474">
    <property type="entry name" value="alpha/beta-Hydrolases"/>
    <property type="match status" value="1"/>
</dbReference>
<organism evidence="3 4">
    <name type="scientific">Leptospira ryugenii</name>
    <dbReference type="NCBI Taxonomy" id="1917863"/>
    <lineage>
        <taxon>Bacteria</taxon>
        <taxon>Pseudomonadati</taxon>
        <taxon>Spirochaetota</taxon>
        <taxon>Spirochaetia</taxon>
        <taxon>Leptospirales</taxon>
        <taxon>Leptospiraceae</taxon>
        <taxon>Leptospira</taxon>
    </lineage>
</organism>
<evidence type="ECO:0000313" key="3">
    <source>
        <dbReference type="EMBL" id="GBF50335.1"/>
    </source>
</evidence>
<protein>
    <submittedName>
        <fullName evidence="3">Lipase</fullName>
    </submittedName>
</protein>